<dbReference type="GO" id="GO:0000976">
    <property type="term" value="F:transcription cis-regulatory region binding"/>
    <property type="evidence" value="ECO:0007669"/>
    <property type="project" value="TreeGrafter"/>
</dbReference>
<organism evidence="9 10">
    <name type="scientific">Dorcoceras hygrometricum</name>
    <dbReference type="NCBI Taxonomy" id="472368"/>
    <lineage>
        <taxon>Eukaryota</taxon>
        <taxon>Viridiplantae</taxon>
        <taxon>Streptophyta</taxon>
        <taxon>Embryophyta</taxon>
        <taxon>Tracheophyta</taxon>
        <taxon>Spermatophyta</taxon>
        <taxon>Magnoliopsida</taxon>
        <taxon>eudicotyledons</taxon>
        <taxon>Gunneridae</taxon>
        <taxon>Pentapetalae</taxon>
        <taxon>asterids</taxon>
        <taxon>lamiids</taxon>
        <taxon>Lamiales</taxon>
        <taxon>Gesneriaceae</taxon>
        <taxon>Didymocarpoideae</taxon>
        <taxon>Trichosporeae</taxon>
        <taxon>Loxocarpinae</taxon>
        <taxon>Dorcoceras</taxon>
    </lineage>
</organism>
<feature type="compositionally biased region" description="Polar residues" evidence="6">
    <location>
        <begin position="149"/>
        <end position="160"/>
    </location>
</feature>
<dbReference type="GO" id="GO:0005634">
    <property type="term" value="C:nucleus"/>
    <property type="evidence" value="ECO:0007669"/>
    <property type="project" value="UniProtKB-SubCell"/>
</dbReference>
<evidence type="ECO:0000256" key="4">
    <source>
        <dbReference type="ARBA" id="ARBA00023242"/>
    </source>
</evidence>
<feature type="domain" description="Myb-like" evidence="7">
    <location>
        <begin position="8"/>
        <end position="60"/>
    </location>
</feature>
<dbReference type="AlphaFoldDB" id="A0A2Z7AEQ7"/>
<dbReference type="InterPro" id="IPR001005">
    <property type="entry name" value="SANT/Myb"/>
</dbReference>
<dbReference type="GO" id="GO:0030154">
    <property type="term" value="P:cell differentiation"/>
    <property type="evidence" value="ECO:0007669"/>
    <property type="project" value="TreeGrafter"/>
</dbReference>
<dbReference type="EMBL" id="KV018386">
    <property type="protein sequence ID" value="KZV17402.1"/>
    <property type="molecule type" value="Genomic_DNA"/>
</dbReference>
<gene>
    <name evidence="9" type="ORF">F511_27925</name>
</gene>
<feature type="domain" description="HTH myb-type" evidence="8">
    <location>
        <begin position="72"/>
        <end position="116"/>
    </location>
</feature>
<keyword evidence="2" id="KW-0677">Repeat</keyword>
<reference evidence="9 10" key="1">
    <citation type="journal article" date="2015" name="Proc. Natl. Acad. Sci. U.S.A.">
        <title>The resurrection genome of Boea hygrometrica: A blueprint for survival of dehydration.</title>
        <authorList>
            <person name="Xiao L."/>
            <person name="Yang G."/>
            <person name="Zhang L."/>
            <person name="Yang X."/>
            <person name="Zhao S."/>
            <person name="Ji Z."/>
            <person name="Zhou Q."/>
            <person name="Hu M."/>
            <person name="Wang Y."/>
            <person name="Chen M."/>
            <person name="Xu Y."/>
            <person name="Jin H."/>
            <person name="Xiao X."/>
            <person name="Hu G."/>
            <person name="Bao F."/>
            <person name="Hu Y."/>
            <person name="Wan P."/>
            <person name="Li L."/>
            <person name="Deng X."/>
            <person name="Kuang T."/>
            <person name="Xiang C."/>
            <person name="Zhu J.K."/>
            <person name="Oliver M.J."/>
            <person name="He Y."/>
        </authorList>
    </citation>
    <scope>NUCLEOTIDE SEQUENCE [LARGE SCALE GENOMIC DNA]</scope>
    <source>
        <strain evidence="10">cv. XS01</strain>
    </source>
</reference>
<dbReference type="SUPFAM" id="SSF46689">
    <property type="entry name" value="Homeodomain-like"/>
    <property type="match status" value="1"/>
</dbReference>
<dbReference type="InterPro" id="IPR009057">
    <property type="entry name" value="Homeodomain-like_sf"/>
</dbReference>
<evidence type="ECO:0000313" key="9">
    <source>
        <dbReference type="EMBL" id="KZV17402.1"/>
    </source>
</evidence>
<dbReference type="FunFam" id="1.10.10.60:FF:000001">
    <property type="entry name" value="MYB-related transcription factor"/>
    <property type="match status" value="1"/>
</dbReference>
<feature type="region of interest" description="Disordered" evidence="6">
    <location>
        <begin position="144"/>
        <end position="167"/>
    </location>
</feature>
<evidence type="ECO:0000256" key="6">
    <source>
        <dbReference type="SAM" id="MobiDB-lite"/>
    </source>
</evidence>
<evidence type="ECO:0000256" key="2">
    <source>
        <dbReference type="ARBA" id="ARBA00022737"/>
    </source>
</evidence>
<keyword evidence="3" id="KW-0238">DNA-binding</keyword>
<evidence type="ECO:0000256" key="3">
    <source>
        <dbReference type="ARBA" id="ARBA00023125"/>
    </source>
</evidence>
<name>A0A2Z7AEQ7_9LAMI</name>
<dbReference type="InterPro" id="IPR015495">
    <property type="entry name" value="Myb_TF_plants"/>
</dbReference>
<protein>
    <submittedName>
        <fullName evidence="9">Myb-related protein 308-like</fullName>
    </submittedName>
</protein>
<dbReference type="PROSITE" id="PS50090">
    <property type="entry name" value="MYB_LIKE"/>
    <property type="match status" value="2"/>
</dbReference>
<accession>A0A2Z7AEQ7</accession>
<evidence type="ECO:0000256" key="5">
    <source>
        <dbReference type="ARBA" id="ARBA00057804"/>
    </source>
</evidence>
<dbReference type="PROSITE" id="PS51294">
    <property type="entry name" value="HTH_MYB"/>
    <property type="match status" value="2"/>
</dbReference>
<evidence type="ECO:0000313" key="10">
    <source>
        <dbReference type="Proteomes" id="UP000250235"/>
    </source>
</evidence>
<comment type="function">
    <text evidence="5">Transcription factor.</text>
</comment>
<dbReference type="CDD" id="cd00167">
    <property type="entry name" value="SANT"/>
    <property type="match status" value="2"/>
</dbReference>
<dbReference type="PANTHER" id="PTHR47998">
    <property type="entry name" value="TRANSCRIPTION FACTOR MYB51-LIKE ISOFORM X1"/>
    <property type="match status" value="1"/>
</dbReference>
<evidence type="ECO:0000259" key="8">
    <source>
        <dbReference type="PROSITE" id="PS51294"/>
    </source>
</evidence>
<dbReference type="Proteomes" id="UP000250235">
    <property type="component" value="Unassembled WGS sequence"/>
</dbReference>
<dbReference type="PANTHER" id="PTHR47998:SF53">
    <property type="entry name" value="MYB TRANSCRIPTION FACTOR"/>
    <property type="match status" value="1"/>
</dbReference>
<feature type="domain" description="HTH myb-type" evidence="8">
    <location>
        <begin position="15"/>
        <end position="64"/>
    </location>
</feature>
<comment type="subcellular location">
    <subcellularLocation>
        <location evidence="1">Nucleus</location>
    </subcellularLocation>
</comment>
<sequence length="167" mass="19136">MRKCCDSKRYTEESSWSEKEDTKLTDYINVHGEGRWSKVPKSTGLQRCGKCCRLRWMNTLRPKSKQGNYFGEDEEDLIIRLYALLGNRWSLIAGRLPGRTDDEVRNHWHSHTKKKLIKMGADPSKHGLKLCPYTTFSCTKILGPDGNMQDESSGSINDPQVSGRPEE</sequence>
<dbReference type="SMART" id="SM00717">
    <property type="entry name" value="SANT"/>
    <property type="match status" value="2"/>
</dbReference>
<dbReference type="InterPro" id="IPR017930">
    <property type="entry name" value="Myb_dom"/>
</dbReference>
<evidence type="ECO:0000256" key="1">
    <source>
        <dbReference type="ARBA" id="ARBA00004123"/>
    </source>
</evidence>
<dbReference type="GO" id="GO:0006355">
    <property type="term" value="P:regulation of DNA-templated transcription"/>
    <property type="evidence" value="ECO:0007669"/>
    <property type="project" value="TreeGrafter"/>
</dbReference>
<evidence type="ECO:0000259" key="7">
    <source>
        <dbReference type="PROSITE" id="PS50090"/>
    </source>
</evidence>
<keyword evidence="4" id="KW-0539">Nucleus</keyword>
<dbReference type="Pfam" id="PF00249">
    <property type="entry name" value="Myb_DNA-binding"/>
    <property type="match status" value="2"/>
</dbReference>
<dbReference type="Gene3D" id="1.10.10.60">
    <property type="entry name" value="Homeodomain-like"/>
    <property type="match status" value="2"/>
</dbReference>
<proteinExistence type="predicted"/>
<dbReference type="OrthoDB" id="2143914at2759"/>
<feature type="domain" description="Myb-like" evidence="7">
    <location>
        <begin position="70"/>
        <end position="112"/>
    </location>
</feature>
<keyword evidence="10" id="KW-1185">Reference proteome</keyword>